<proteinExistence type="predicted"/>
<gene>
    <name evidence="7" type="ORF">ONE63_005015</name>
</gene>
<feature type="domain" description="Peptidase S1" evidence="6">
    <location>
        <begin position="1"/>
        <end position="178"/>
    </location>
</feature>
<dbReference type="Pfam" id="PF00089">
    <property type="entry name" value="Trypsin"/>
    <property type="match status" value="1"/>
</dbReference>
<dbReference type="InterPro" id="IPR043504">
    <property type="entry name" value="Peptidase_S1_PA_chymotrypsin"/>
</dbReference>
<evidence type="ECO:0000313" key="7">
    <source>
        <dbReference type="EMBL" id="KAJ1519759.1"/>
    </source>
</evidence>
<evidence type="ECO:0000256" key="5">
    <source>
        <dbReference type="ARBA" id="ARBA00023180"/>
    </source>
</evidence>
<sequence length="379" mass="42549">MIRVHEDYGATKLQFTNDIALVELAQEVDITAWALPVCVDWGLTQPELRDGEEGTVIGFGGLSESPSEELKFARLPFVHADTCRKHVNNKLAVFSVLPDKFCVGSVNRTTVGKGDSGGGLAFPDKDRQWFLRGVVSVGSPQEATYSFFSDVSGRRCGVDVSETSVTDGKLARLQDFPWEVDVYFREPSSSTFERLWTGILVKPNLVITVWKHKEWHFRTRDLADIPVTALRIAARKHSNSVDIEKATYVSEVVQTFAPYEEREQTGMDYNVILLELKQPLNLMPVCVDWTGSALVSMKKYGIVSANYQGNTSCKSTILYKFWWLKDRCVRLPVSMRTLQKSFCGLTFKVTNTGLVVTPGYNLGANKCYPQMKRTKTKSV</sequence>
<dbReference type="EMBL" id="JAPTSV010000016">
    <property type="protein sequence ID" value="KAJ1519759.1"/>
    <property type="molecule type" value="Genomic_DNA"/>
</dbReference>
<dbReference type="InterPro" id="IPR001254">
    <property type="entry name" value="Trypsin_dom"/>
</dbReference>
<dbReference type="GO" id="GO:0006508">
    <property type="term" value="P:proteolysis"/>
    <property type="evidence" value="ECO:0007669"/>
    <property type="project" value="InterPro"/>
</dbReference>
<dbReference type="Gene3D" id="2.40.10.10">
    <property type="entry name" value="Trypsin-like serine proteases"/>
    <property type="match status" value="2"/>
</dbReference>
<evidence type="ECO:0000256" key="2">
    <source>
        <dbReference type="ARBA" id="ARBA00022525"/>
    </source>
</evidence>
<keyword evidence="5" id="KW-0325">Glycoprotein</keyword>
<comment type="caution">
    <text evidence="7">The sequence shown here is derived from an EMBL/GenBank/DDBJ whole genome shotgun (WGS) entry which is preliminary data.</text>
</comment>
<evidence type="ECO:0000256" key="4">
    <source>
        <dbReference type="ARBA" id="ARBA00023157"/>
    </source>
</evidence>
<dbReference type="AlphaFoldDB" id="A0AAV7X1J1"/>
<dbReference type="GO" id="GO:0004252">
    <property type="term" value="F:serine-type endopeptidase activity"/>
    <property type="evidence" value="ECO:0007669"/>
    <property type="project" value="InterPro"/>
</dbReference>
<reference evidence="7" key="1">
    <citation type="submission" date="2022-12" db="EMBL/GenBank/DDBJ databases">
        <title>Chromosome-level genome assembly of the bean flower thrips Megalurothrips usitatus.</title>
        <authorList>
            <person name="Ma L."/>
            <person name="Liu Q."/>
            <person name="Li H."/>
            <person name="Cai W."/>
        </authorList>
    </citation>
    <scope>NUCLEOTIDE SEQUENCE</scope>
    <source>
        <strain evidence="7">Cailab_2022a</strain>
    </source>
</reference>
<dbReference type="PROSITE" id="PS50240">
    <property type="entry name" value="TRYPSIN_DOM"/>
    <property type="match status" value="1"/>
</dbReference>
<dbReference type="SUPFAM" id="SSF50494">
    <property type="entry name" value="Trypsin-like serine proteases"/>
    <property type="match status" value="2"/>
</dbReference>
<dbReference type="PANTHER" id="PTHR24250">
    <property type="entry name" value="CHYMOTRYPSIN-RELATED"/>
    <property type="match status" value="1"/>
</dbReference>
<dbReference type="InterPro" id="IPR009003">
    <property type="entry name" value="Peptidase_S1_PA"/>
</dbReference>
<keyword evidence="2" id="KW-0964">Secreted</keyword>
<keyword evidence="8" id="KW-1185">Reference proteome</keyword>
<keyword evidence="3" id="KW-0732">Signal</keyword>
<evidence type="ECO:0000313" key="8">
    <source>
        <dbReference type="Proteomes" id="UP001075354"/>
    </source>
</evidence>
<organism evidence="7 8">
    <name type="scientific">Megalurothrips usitatus</name>
    <name type="common">bean blossom thrips</name>
    <dbReference type="NCBI Taxonomy" id="439358"/>
    <lineage>
        <taxon>Eukaryota</taxon>
        <taxon>Metazoa</taxon>
        <taxon>Ecdysozoa</taxon>
        <taxon>Arthropoda</taxon>
        <taxon>Hexapoda</taxon>
        <taxon>Insecta</taxon>
        <taxon>Pterygota</taxon>
        <taxon>Neoptera</taxon>
        <taxon>Paraneoptera</taxon>
        <taxon>Thysanoptera</taxon>
        <taxon>Terebrantia</taxon>
        <taxon>Thripoidea</taxon>
        <taxon>Thripidae</taxon>
        <taxon>Megalurothrips</taxon>
    </lineage>
</organism>
<evidence type="ECO:0000256" key="3">
    <source>
        <dbReference type="ARBA" id="ARBA00022729"/>
    </source>
</evidence>
<name>A0AAV7X1J1_9NEOP</name>
<comment type="subcellular location">
    <subcellularLocation>
        <location evidence="1">Secreted</location>
    </subcellularLocation>
</comment>
<dbReference type="Proteomes" id="UP001075354">
    <property type="component" value="Chromosome 16"/>
</dbReference>
<accession>A0AAV7X1J1</accession>
<evidence type="ECO:0000256" key="1">
    <source>
        <dbReference type="ARBA" id="ARBA00004613"/>
    </source>
</evidence>
<dbReference type="SMART" id="SM00020">
    <property type="entry name" value="Tryp_SPc"/>
    <property type="match status" value="1"/>
</dbReference>
<keyword evidence="4" id="KW-1015">Disulfide bond</keyword>
<protein>
    <recommendedName>
        <fullName evidence="6">Peptidase S1 domain-containing protein</fullName>
    </recommendedName>
</protein>
<evidence type="ECO:0000259" key="6">
    <source>
        <dbReference type="PROSITE" id="PS50240"/>
    </source>
</evidence>
<dbReference type="FunFam" id="2.40.10.10:FF:000054">
    <property type="entry name" value="Complement C1r subcomponent"/>
    <property type="match status" value="1"/>
</dbReference>
<dbReference type="GO" id="GO:0005576">
    <property type="term" value="C:extracellular region"/>
    <property type="evidence" value="ECO:0007669"/>
    <property type="project" value="UniProtKB-SubCell"/>
</dbReference>
<dbReference type="PANTHER" id="PTHR24250:SF27">
    <property type="entry name" value="ELASTASE 2 LIKE"/>
    <property type="match status" value="1"/>
</dbReference>